<organism evidence="1 2">
    <name type="scientific">Candidatus Nomurabacteria bacterium RIFCSPHIGHO2_01_FULL_40_24b</name>
    <dbReference type="NCBI Taxonomy" id="1801739"/>
    <lineage>
        <taxon>Bacteria</taxon>
        <taxon>Candidatus Nomuraibacteriota</taxon>
    </lineage>
</organism>
<protein>
    <submittedName>
        <fullName evidence="1">Uncharacterized protein</fullName>
    </submittedName>
</protein>
<name>A0A1F6V6U1_9BACT</name>
<dbReference type="AlphaFoldDB" id="A0A1F6V6U1"/>
<dbReference type="Proteomes" id="UP000177370">
    <property type="component" value="Unassembled WGS sequence"/>
</dbReference>
<accession>A0A1F6V6U1</accession>
<sequence length="569" mass="67801">MNRETHKCQNCKKDFIIEPDDFSFYEKIKVPPPTFCPECRMIRRLYWRNEHSLFRRPNSTPGFSGEHISIYHPDAKITSYDKEMWWSDKWDPCDYGADYDFDRPFFEQFKELLERVPHVSFFEGKSINAKFCNYVVELKNCYLVTATWRCEDSMYGNRLFECKFTHDSYICSHTEFCYENVYCSDSNRLFFSRESENCLDSYFLYDCRNCSNCILSTNLRNKSYCIENVQYSKEEYFKKKKELELNTRSGIKKANKKFEKLWQNAFHKHLKLINTNNVVGDHVSNSRNAYYIFDFRDDAENVKYAHWGNGGLKDSYDTGPGCGYKSEMGYEGVSTGDKNYKTYFCVTVWYSRDIYYSLMLSDCHDCFGCAEMHNKQYCILNKQYTKEEYQNLLPRIIKHMKEMPYVDKVGRSYEFGEFFPGELSPFAYNETVAQDYFPIGKEDAESRGYLWREYIPNTYKTTVKGNELPQTISEVDDSILHQVIECEITKKPFKITEQELSFYRRLDLPLPSTHPDERHNQRLKLRNPMTLRKRMCYFGDKEVDTTYLLEEEGGPQKVVCTEHYNKEVY</sequence>
<evidence type="ECO:0000313" key="2">
    <source>
        <dbReference type="Proteomes" id="UP000177370"/>
    </source>
</evidence>
<comment type="caution">
    <text evidence="1">The sequence shown here is derived from an EMBL/GenBank/DDBJ whole genome shotgun (WGS) entry which is preliminary data.</text>
</comment>
<reference evidence="1 2" key="1">
    <citation type="journal article" date="2016" name="Nat. Commun.">
        <title>Thousands of microbial genomes shed light on interconnected biogeochemical processes in an aquifer system.</title>
        <authorList>
            <person name="Anantharaman K."/>
            <person name="Brown C.T."/>
            <person name="Hug L.A."/>
            <person name="Sharon I."/>
            <person name="Castelle C.J."/>
            <person name="Probst A.J."/>
            <person name="Thomas B.C."/>
            <person name="Singh A."/>
            <person name="Wilkins M.J."/>
            <person name="Karaoz U."/>
            <person name="Brodie E.L."/>
            <person name="Williams K.H."/>
            <person name="Hubbard S.S."/>
            <person name="Banfield J.F."/>
        </authorList>
    </citation>
    <scope>NUCLEOTIDE SEQUENCE [LARGE SCALE GENOMIC DNA]</scope>
</reference>
<gene>
    <name evidence="1" type="ORF">A2647_02840</name>
</gene>
<dbReference type="EMBL" id="MFTP01000019">
    <property type="protein sequence ID" value="OGI65420.1"/>
    <property type="molecule type" value="Genomic_DNA"/>
</dbReference>
<evidence type="ECO:0000313" key="1">
    <source>
        <dbReference type="EMBL" id="OGI65420.1"/>
    </source>
</evidence>
<proteinExistence type="predicted"/>